<protein>
    <recommendedName>
        <fullName evidence="9">Pentacotripeptide-repeat region of PRORP domain-containing protein</fullName>
    </recommendedName>
</protein>
<dbReference type="STRING" id="675120.N1PI67"/>
<dbReference type="OMA" id="CVRDNIN"/>
<dbReference type="Gene3D" id="1.25.40.10">
    <property type="entry name" value="Tetratricopeptide repeat domain"/>
    <property type="match status" value="2"/>
</dbReference>
<dbReference type="PROSITE" id="PS51375">
    <property type="entry name" value="PPR"/>
    <property type="match status" value="1"/>
</dbReference>
<gene>
    <name evidence="7" type="ORF">DOTSEDRAFT_110529</name>
</gene>
<comment type="function">
    <text evidence="3">Regulates mitochondrial small subunit maturation by controlling 15S rRNA 5'-end processing. Localizes to the 5' precursor of the 15S rRNA in a position that is subsequently occupied by mS47 in the mature yeast mtSSU. Uses structure and sequence-specific RNA recognition, binding to a single-stranded region of the precursor and specifically recognizing bases -6 to -1. The exchange of Ccm1 for mS47 is coupled to the irreversible removal of precursor rRNA that is accompanied by conformational changes of the mitoribosomal proteins uS5m and mS26. These conformational changes signal completion of 5'-end rRNA processing through protection of the mature 5'-end of the 15S rRNA and stabilization of mS47. The removal of the 5' precursor together with the dissociation of Ccm1 may be catalyzed by the 5'-3' exoribonuclease Pet127. Involved in the specific removal of group I introns in mitochondrial encoded transcripts.</text>
</comment>
<dbReference type="HOGENOM" id="CLU_014304_3_0_1"/>
<evidence type="ECO:0008006" key="9">
    <source>
        <dbReference type="Google" id="ProtNLM"/>
    </source>
</evidence>
<dbReference type="AlphaFoldDB" id="N1PI67"/>
<dbReference type="Pfam" id="PF13812">
    <property type="entry name" value="PPR_3"/>
    <property type="match status" value="1"/>
</dbReference>
<name>N1PI67_DOTSN</name>
<reference evidence="7 8" key="2">
    <citation type="journal article" date="2012" name="PLoS Pathog.">
        <title>Diverse lifestyles and strategies of plant pathogenesis encoded in the genomes of eighteen Dothideomycetes fungi.</title>
        <authorList>
            <person name="Ohm R.A."/>
            <person name="Feau N."/>
            <person name="Henrissat B."/>
            <person name="Schoch C.L."/>
            <person name="Horwitz B.A."/>
            <person name="Barry K.W."/>
            <person name="Condon B.J."/>
            <person name="Copeland A.C."/>
            <person name="Dhillon B."/>
            <person name="Glaser F."/>
            <person name="Hesse C.N."/>
            <person name="Kosti I."/>
            <person name="LaButti K."/>
            <person name="Lindquist E.A."/>
            <person name="Lucas S."/>
            <person name="Salamov A.A."/>
            <person name="Bradshaw R.E."/>
            <person name="Ciuffetti L."/>
            <person name="Hamelin R.C."/>
            <person name="Kema G.H.J."/>
            <person name="Lawrence C."/>
            <person name="Scott J.A."/>
            <person name="Spatafora J.W."/>
            <person name="Turgeon B.G."/>
            <person name="de Wit P.J.G.M."/>
            <person name="Zhong S."/>
            <person name="Goodwin S.B."/>
            <person name="Grigoriev I.V."/>
        </authorList>
    </citation>
    <scope>NUCLEOTIDE SEQUENCE [LARGE SCALE GENOMIC DNA]</scope>
    <source>
        <strain evidence="8">NZE10 / CBS 128990</strain>
    </source>
</reference>
<dbReference type="PANTHER" id="PTHR47447:SF17">
    <property type="entry name" value="OS12G0638900 PROTEIN"/>
    <property type="match status" value="1"/>
</dbReference>
<evidence type="ECO:0000313" key="8">
    <source>
        <dbReference type="Proteomes" id="UP000016933"/>
    </source>
</evidence>
<evidence type="ECO:0000256" key="5">
    <source>
        <dbReference type="PROSITE-ProRule" id="PRU00708"/>
    </source>
</evidence>
<evidence type="ECO:0000256" key="3">
    <source>
        <dbReference type="ARBA" id="ARBA00044493"/>
    </source>
</evidence>
<evidence type="ECO:0000256" key="4">
    <source>
        <dbReference type="ARBA" id="ARBA00044511"/>
    </source>
</evidence>
<comment type="similarity">
    <text evidence="1">Belongs to the CCM1 family.</text>
</comment>
<keyword evidence="2" id="KW-0677">Repeat</keyword>
<reference evidence="8" key="1">
    <citation type="journal article" date="2012" name="PLoS Genet.">
        <title>The genomes of the fungal plant pathogens Cladosporium fulvum and Dothistroma septosporum reveal adaptation to different hosts and lifestyles but also signatures of common ancestry.</title>
        <authorList>
            <person name="de Wit P.J.G.M."/>
            <person name="van der Burgt A."/>
            <person name="Oekmen B."/>
            <person name="Stergiopoulos I."/>
            <person name="Abd-Elsalam K.A."/>
            <person name="Aerts A.L."/>
            <person name="Bahkali A.H."/>
            <person name="Beenen H.G."/>
            <person name="Chettri P."/>
            <person name="Cox M.P."/>
            <person name="Datema E."/>
            <person name="de Vries R.P."/>
            <person name="Dhillon B."/>
            <person name="Ganley A.R."/>
            <person name="Griffiths S.A."/>
            <person name="Guo Y."/>
            <person name="Hamelin R.C."/>
            <person name="Henrissat B."/>
            <person name="Kabir M.S."/>
            <person name="Jashni M.K."/>
            <person name="Kema G."/>
            <person name="Klaubauf S."/>
            <person name="Lapidus A."/>
            <person name="Levasseur A."/>
            <person name="Lindquist E."/>
            <person name="Mehrabi R."/>
            <person name="Ohm R.A."/>
            <person name="Owen T.J."/>
            <person name="Salamov A."/>
            <person name="Schwelm A."/>
            <person name="Schijlen E."/>
            <person name="Sun H."/>
            <person name="van den Burg H.A."/>
            <person name="van Ham R.C.H.J."/>
            <person name="Zhang S."/>
            <person name="Goodwin S.B."/>
            <person name="Grigoriev I.V."/>
            <person name="Collemare J."/>
            <person name="Bradshaw R.E."/>
        </authorList>
    </citation>
    <scope>NUCLEOTIDE SEQUENCE [LARGE SCALE GENOMIC DNA]</scope>
    <source>
        <strain evidence="8">NZE10 / CBS 128990</strain>
    </source>
</reference>
<sequence length="633" mass="71926">MFECRACIGRAARAVTREVLDARTTHRHLISTPRLSIPPSRRRLATSATATTSHDGDSFDIPTSGMSKSGDMRRTSNRPKKTEAALSPRDEKALRTEVEWLKDPKKFADHVHYTLRNNQPDKALDLCRIASRKQDCVVAWNHTIDWHVQQGRYARAIEIYNEMKKRGQFPDSHTYMMLFRSFPQHQTHQGLEFHQHMCTKALKIYTSMNAPDARVKPSIMHTNAMLRLCSLAGDMDALWNVASQIPESGPSAADYRTYSVLIGAIRHAAKAGDGKEVMPQEEYAQKMQKAVNEGRRIWQEVVVKWRGGEVAIDEQLVVEMANLLLISKRMQDWDDVLALVQQTTKIERLIAPVGSPDRTTGHVPREAETVVVEDSEGWVESPANHSFKPVIGPTKDPEKFRKTETMAWVAPGNGLLSVLLDACREMRIPKTAQAYWDELTSKHDVRPDLNNFQSMLRILNINRSSKKAVEVVERMHSLGIKPRNVTYRLAMSACQRDWKNTNIMHNATALIDDMQKHLLYPECQTLECYLSLALQTADGKNIIRAIDRMDPLVHLMRSRIVYGADGVESSEKTHILYKETALRVIKSLIGAIDTLMNRGLVPKTDFAHWSARRSHLQGFVGRSENSVQDQRDR</sequence>
<evidence type="ECO:0000256" key="6">
    <source>
        <dbReference type="SAM" id="MobiDB-lite"/>
    </source>
</evidence>
<feature type="region of interest" description="Disordered" evidence="6">
    <location>
        <begin position="34"/>
        <end position="89"/>
    </location>
</feature>
<evidence type="ECO:0000256" key="1">
    <source>
        <dbReference type="ARBA" id="ARBA00006192"/>
    </source>
</evidence>
<keyword evidence="8" id="KW-1185">Reference proteome</keyword>
<organism evidence="7 8">
    <name type="scientific">Dothistroma septosporum (strain NZE10 / CBS 128990)</name>
    <name type="common">Red band needle blight fungus</name>
    <name type="synonym">Mycosphaerella pini</name>
    <dbReference type="NCBI Taxonomy" id="675120"/>
    <lineage>
        <taxon>Eukaryota</taxon>
        <taxon>Fungi</taxon>
        <taxon>Dikarya</taxon>
        <taxon>Ascomycota</taxon>
        <taxon>Pezizomycotina</taxon>
        <taxon>Dothideomycetes</taxon>
        <taxon>Dothideomycetidae</taxon>
        <taxon>Mycosphaerellales</taxon>
        <taxon>Mycosphaerellaceae</taxon>
        <taxon>Dothistroma</taxon>
    </lineage>
</organism>
<dbReference type="InterPro" id="IPR011990">
    <property type="entry name" value="TPR-like_helical_dom_sf"/>
</dbReference>
<feature type="repeat" description="PPR" evidence="5">
    <location>
        <begin position="136"/>
        <end position="170"/>
    </location>
</feature>
<feature type="compositionally biased region" description="Basic and acidic residues" evidence="6">
    <location>
        <begin position="70"/>
        <end position="89"/>
    </location>
</feature>
<dbReference type="NCBIfam" id="TIGR00756">
    <property type="entry name" value="PPR"/>
    <property type="match status" value="1"/>
</dbReference>
<comment type="subunit">
    <text evidence="4">Binds to mitochondrial small subunit 15S rRNA.</text>
</comment>
<evidence type="ECO:0000256" key="2">
    <source>
        <dbReference type="ARBA" id="ARBA00022737"/>
    </source>
</evidence>
<evidence type="ECO:0000313" key="7">
    <source>
        <dbReference type="EMBL" id="EME41819.1"/>
    </source>
</evidence>
<feature type="non-terminal residue" evidence="7">
    <location>
        <position position="633"/>
    </location>
</feature>
<dbReference type="InterPro" id="IPR002885">
    <property type="entry name" value="PPR_rpt"/>
</dbReference>
<dbReference type="eggNOG" id="ENOG502QSY4">
    <property type="taxonomic scope" value="Eukaryota"/>
</dbReference>
<dbReference type="Pfam" id="PF13041">
    <property type="entry name" value="PPR_2"/>
    <property type="match status" value="1"/>
</dbReference>
<feature type="compositionally biased region" description="Low complexity" evidence="6">
    <location>
        <begin position="34"/>
        <end position="53"/>
    </location>
</feature>
<dbReference type="PANTHER" id="PTHR47447">
    <property type="entry name" value="OS03G0856100 PROTEIN"/>
    <property type="match status" value="1"/>
</dbReference>
<accession>N1PI67</accession>
<dbReference type="EMBL" id="KB446542">
    <property type="protein sequence ID" value="EME41819.1"/>
    <property type="molecule type" value="Genomic_DNA"/>
</dbReference>
<dbReference type="Proteomes" id="UP000016933">
    <property type="component" value="Unassembled WGS sequence"/>
</dbReference>
<proteinExistence type="inferred from homology"/>
<dbReference type="OrthoDB" id="185373at2759"/>